<name>A0A5C0UEZ2_9PROT</name>
<dbReference type="GO" id="GO:0016020">
    <property type="term" value="C:membrane"/>
    <property type="evidence" value="ECO:0007669"/>
    <property type="project" value="GOC"/>
</dbReference>
<evidence type="ECO:0000256" key="3">
    <source>
        <dbReference type="ARBA" id="ARBA00013167"/>
    </source>
</evidence>
<comment type="similarity">
    <text evidence="2">Belongs to the thioester dehydratase family. FabZ subfamily.</text>
</comment>
<dbReference type="NCBIfam" id="NF000582">
    <property type="entry name" value="PRK00006.1"/>
    <property type="match status" value="1"/>
</dbReference>
<evidence type="ECO:0000313" key="13">
    <source>
        <dbReference type="EMBL" id="QEK38251.1"/>
    </source>
</evidence>
<dbReference type="KEGG" id="cip:FZC35_02665"/>
<keyword evidence="5" id="KW-0963">Cytoplasm</keyword>
<protein>
    <recommendedName>
        <fullName evidence="4">3-hydroxyacyl-[acyl-carrier-protein] dehydratase FabZ</fullName>
        <ecNumber evidence="3">4.2.1.59</ecNumber>
    </recommendedName>
    <alternativeName>
        <fullName evidence="11">(3R)-hydroxymyristoyl-[acyl-carrier-protein] dehydratase</fullName>
    </alternativeName>
    <alternativeName>
        <fullName evidence="12">Beta-hydroxyacyl-ACP dehydratase</fullName>
    </alternativeName>
</protein>
<evidence type="ECO:0000256" key="7">
    <source>
        <dbReference type="ARBA" id="ARBA00022556"/>
    </source>
</evidence>
<dbReference type="InterPro" id="IPR013114">
    <property type="entry name" value="FabA_FabZ"/>
</dbReference>
<dbReference type="FunFam" id="3.10.129.10:FF:000001">
    <property type="entry name" value="3-hydroxyacyl-[acyl-carrier-protein] dehydratase FabZ"/>
    <property type="match status" value="1"/>
</dbReference>
<dbReference type="GO" id="GO:0019171">
    <property type="term" value="F:(3R)-hydroxyacyl-[acyl-carrier-protein] dehydratase activity"/>
    <property type="evidence" value="ECO:0007669"/>
    <property type="project" value="UniProtKB-EC"/>
</dbReference>
<dbReference type="Pfam" id="PF07977">
    <property type="entry name" value="FabA"/>
    <property type="match status" value="1"/>
</dbReference>
<reference evidence="13 14" key="1">
    <citation type="submission" date="2019-08" db="EMBL/GenBank/DDBJ databases">
        <title>Highly reduced genomes of protist endosymbionts show evolutionary convergence.</title>
        <authorList>
            <person name="George E."/>
            <person name="Husnik F."/>
            <person name="Tashyreva D."/>
            <person name="Prokopchuk G."/>
            <person name="Horak A."/>
            <person name="Kwong W.K."/>
            <person name="Lukes J."/>
            <person name="Keeling P.J."/>
        </authorList>
    </citation>
    <scope>NUCLEOTIDE SEQUENCE [LARGE SCALE GENOMIC DNA]</scope>
    <source>
        <strain evidence="13">1605</strain>
    </source>
</reference>
<dbReference type="PANTHER" id="PTHR30272">
    <property type="entry name" value="3-HYDROXYACYL-[ACYL-CARRIER-PROTEIN] DEHYDRATASE"/>
    <property type="match status" value="1"/>
</dbReference>
<keyword evidence="7" id="KW-0441">Lipid A biosynthesis</keyword>
<dbReference type="AlphaFoldDB" id="A0A5C0UEZ2"/>
<keyword evidence="14" id="KW-1185">Reference proteome</keyword>
<sequence length="153" mass="17464">MKFRRGLILLNIDQIKALIPHRDPFLFLDRVQEVELWKSAIGYRTFSSSENFFVGHFPDYHVVPGVILIEAMAQLATLCVAYSYEKEGQKKPSGVAFMSIDQAKFRKPVEENDTVKFIVNQEKGRGSIFQFTGTGFIDDTKVCEAKFMAMSKK</sequence>
<comment type="subcellular location">
    <subcellularLocation>
        <location evidence="1">Cytoplasm</location>
    </subcellularLocation>
</comment>
<keyword evidence="8" id="KW-0443">Lipid metabolism</keyword>
<dbReference type="CDD" id="cd01288">
    <property type="entry name" value="FabZ"/>
    <property type="match status" value="1"/>
</dbReference>
<comment type="function">
    <text evidence="10">Involved in unsaturated fatty acids biosynthesis. Catalyzes the dehydration of short chain beta-hydroxyacyl-ACPs and long chain saturated and unsaturated beta-hydroxyacyl-ACPs.</text>
</comment>
<organism evidence="13 14">
    <name type="scientific">Candidatus Cytomitobacter indipagum</name>
    <dbReference type="NCBI Taxonomy" id="2601575"/>
    <lineage>
        <taxon>Bacteria</taxon>
        <taxon>Pseudomonadati</taxon>
        <taxon>Pseudomonadota</taxon>
        <taxon>Alphaproteobacteria</taxon>
        <taxon>Holosporales</taxon>
        <taxon>Holosporaceae</taxon>
        <taxon>Candidatus Cytomitobacter</taxon>
    </lineage>
</organism>
<dbReference type="InterPro" id="IPR029069">
    <property type="entry name" value="HotDog_dom_sf"/>
</dbReference>
<dbReference type="GO" id="GO:0009245">
    <property type="term" value="P:lipid A biosynthetic process"/>
    <property type="evidence" value="ECO:0007669"/>
    <property type="project" value="UniProtKB-KW"/>
</dbReference>
<proteinExistence type="inferred from homology"/>
<keyword evidence="6" id="KW-0444">Lipid biosynthesis</keyword>
<gene>
    <name evidence="13" type="primary">fabZ</name>
    <name evidence="13" type="ORF">FZC35_02665</name>
</gene>
<evidence type="ECO:0000256" key="5">
    <source>
        <dbReference type="ARBA" id="ARBA00022490"/>
    </source>
</evidence>
<evidence type="ECO:0000256" key="8">
    <source>
        <dbReference type="ARBA" id="ARBA00023098"/>
    </source>
</evidence>
<evidence type="ECO:0000256" key="10">
    <source>
        <dbReference type="ARBA" id="ARBA00025049"/>
    </source>
</evidence>
<dbReference type="EMBL" id="CP043315">
    <property type="protein sequence ID" value="QEK38251.1"/>
    <property type="molecule type" value="Genomic_DNA"/>
</dbReference>
<evidence type="ECO:0000256" key="4">
    <source>
        <dbReference type="ARBA" id="ARBA00017176"/>
    </source>
</evidence>
<evidence type="ECO:0000256" key="6">
    <source>
        <dbReference type="ARBA" id="ARBA00022516"/>
    </source>
</evidence>
<dbReference type="GO" id="GO:0005737">
    <property type="term" value="C:cytoplasm"/>
    <property type="evidence" value="ECO:0007669"/>
    <property type="project" value="UniProtKB-SubCell"/>
</dbReference>
<evidence type="ECO:0000313" key="14">
    <source>
        <dbReference type="Proteomes" id="UP000325155"/>
    </source>
</evidence>
<evidence type="ECO:0000256" key="2">
    <source>
        <dbReference type="ARBA" id="ARBA00009174"/>
    </source>
</evidence>
<dbReference type="EC" id="4.2.1.59" evidence="3"/>
<dbReference type="PANTHER" id="PTHR30272:SF1">
    <property type="entry name" value="3-HYDROXYACYL-[ACYL-CARRIER-PROTEIN] DEHYDRATASE"/>
    <property type="match status" value="1"/>
</dbReference>
<dbReference type="Gene3D" id="3.10.129.10">
    <property type="entry name" value="Hotdog Thioesterase"/>
    <property type="match status" value="1"/>
</dbReference>
<keyword evidence="9 13" id="KW-0456">Lyase</keyword>
<evidence type="ECO:0000256" key="9">
    <source>
        <dbReference type="ARBA" id="ARBA00023239"/>
    </source>
</evidence>
<evidence type="ECO:0000256" key="1">
    <source>
        <dbReference type="ARBA" id="ARBA00004496"/>
    </source>
</evidence>
<dbReference type="SUPFAM" id="SSF54637">
    <property type="entry name" value="Thioesterase/thiol ester dehydrase-isomerase"/>
    <property type="match status" value="1"/>
</dbReference>
<dbReference type="OrthoDB" id="9772788at2"/>
<evidence type="ECO:0000256" key="12">
    <source>
        <dbReference type="ARBA" id="ARBA00032213"/>
    </source>
</evidence>
<evidence type="ECO:0000256" key="11">
    <source>
        <dbReference type="ARBA" id="ARBA00029890"/>
    </source>
</evidence>
<accession>A0A5C0UEZ2</accession>
<dbReference type="Proteomes" id="UP000325155">
    <property type="component" value="Chromosome"/>
</dbReference>